<keyword evidence="2" id="KW-0560">Oxidoreductase</keyword>
<evidence type="ECO:0000313" key="3">
    <source>
        <dbReference type="EMBL" id="CAK8992082.1"/>
    </source>
</evidence>
<sequence>MKGFLLVTGASSGIGRALAVHFSKKQFGVVAVARRAEELEKTSKLGVAENFKLVVADVATEEGRTAVADAVQAFCPKKLDAVIQNAGLMGNIKKVTEVSYDSWRKTFAVNVDAPLFLTQKLVPEMTSGGRILHISTGAAHSAMDGWSAYCTSKAAFFMLYQSLKLELAPLGIVVGSVSPGVIDSNMQAEIRNASKDDMSMVENFKGLKENMYSGPDPKKPHRPPANGLDTPENVAHFIDFLLHDTSAEEFSAGEWDIRDPSNFTRWIKSLAVAPCLPRKLATRLDAAAENIRRREEGGDRAEEGTAAVGAAAPRVRSKAKMKGFLVITGASSGIGRALAVHFSKKQFGVVAVARRAEELEKTSKLGVAENFKLVVADVATEEGRTAVAEAVQAFCPKKLDAVIQNAGILGCVKKVTEVSYDSWRKAFAVNVDAPLFLTQKLVPEMTSGGRILHISSGAAHSAYAGWSPYCASKAAFFMLYQSLKLELAPLGIVVGSVKPGIVDSEMQDEVRTADKEDMALVDTFKAFKDNMYGGDANKPHVPPSDGLDTPENVAHFIDFLLHDTSADEFSAAEWDIRDASNHNRWIK</sequence>
<comment type="caution">
    <text evidence="3">The sequence shown here is derived from an EMBL/GenBank/DDBJ whole genome shotgun (WGS) entry which is preliminary data.</text>
</comment>
<dbReference type="PRINTS" id="PR00081">
    <property type="entry name" value="GDHRDH"/>
</dbReference>
<dbReference type="InterPro" id="IPR002347">
    <property type="entry name" value="SDR_fam"/>
</dbReference>
<organism evidence="3 4">
    <name type="scientific">Durusdinium trenchii</name>
    <dbReference type="NCBI Taxonomy" id="1381693"/>
    <lineage>
        <taxon>Eukaryota</taxon>
        <taxon>Sar</taxon>
        <taxon>Alveolata</taxon>
        <taxon>Dinophyceae</taxon>
        <taxon>Suessiales</taxon>
        <taxon>Symbiodiniaceae</taxon>
        <taxon>Durusdinium</taxon>
    </lineage>
</organism>
<reference evidence="3 4" key="1">
    <citation type="submission" date="2024-02" db="EMBL/GenBank/DDBJ databases">
        <authorList>
            <person name="Chen Y."/>
            <person name="Shah S."/>
            <person name="Dougan E. K."/>
            <person name="Thang M."/>
            <person name="Chan C."/>
        </authorList>
    </citation>
    <scope>NUCLEOTIDE SEQUENCE [LARGE SCALE GENOMIC DNA]</scope>
</reference>
<dbReference type="InterPro" id="IPR036291">
    <property type="entry name" value="NAD(P)-bd_dom_sf"/>
</dbReference>
<keyword evidence="4" id="KW-1185">Reference proteome</keyword>
<dbReference type="PRINTS" id="PR00080">
    <property type="entry name" value="SDRFAMILY"/>
</dbReference>
<accession>A0ABP0HPD4</accession>
<comment type="similarity">
    <text evidence="1">Belongs to the short-chain dehydrogenases/reductases (SDR) family.</text>
</comment>
<name>A0ABP0HPD4_9DINO</name>
<dbReference type="PANTHER" id="PTHR43639:SF1">
    <property type="entry name" value="SHORT-CHAIN DEHYDROGENASE_REDUCTASE FAMILY PROTEIN"/>
    <property type="match status" value="1"/>
</dbReference>
<evidence type="ECO:0000256" key="1">
    <source>
        <dbReference type="ARBA" id="ARBA00006484"/>
    </source>
</evidence>
<dbReference type="CDD" id="cd05233">
    <property type="entry name" value="SDR_c"/>
    <property type="match status" value="1"/>
</dbReference>
<gene>
    <name evidence="3" type="ORF">SCF082_LOCUS2940</name>
</gene>
<dbReference type="Gene3D" id="3.40.50.720">
    <property type="entry name" value="NAD(P)-binding Rossmann-like Domain"/>
    <property type="match status" value="2"/>
</dbReference>
<dbReference type="SUPFAM" id="SSF51735">
    <property type="entry name" value="NAD(P)-binding Rossmann-fold domains"/>
    <property type="match status" value="2"/>
</dbReference>
<dbReference type="EMBL" id="CAXAMM010001464">
    <property type="protein sequence ID" value="CAK8992082.1"/>
    <property type="molecule type" value="Genomic_DNA"/>
</dbReference>
<protein>
    <submittedName>
        <fullName evidence="3">Uncharacterized oxidoreductase C30D10.05c</fullName>
    </submittedName>
</protein>
<dbReference type="Pfam" id="PF00106">
    <property type="entry name" value="adh_short"/>
    <property type="match status" value="2"/>
</dbReference>
<dbReference type="PANTHER" id="PTHR43639">
    <property type="entry name" value="OXIDOREDUCTASE, SHORT-CHAIN DEHYDROGENASE/REDUCTASE FAMILY (AFU_ORTHOLOGUE AFUA_5G02870)"/>
    <property type="match status" value="1"/>
</dbReference>
<proteinExistence type="inferred from homology"/>
<evidence type="ECO:0000256" key="2">
    <source>
        <dbReference type="ARBA" id="ARBA00023002"/>
    </source>
</evidence>
<dbReference type="Proteomes" id="UP001642464">
    <property type="component" value="Unassembled WGS sequence"/>
</dbReference>
<evidence type="ECO:0000313" key="4">
    <source>
        <dbReference type="Proteomes" id="UP001642464"/>
    </source>
</evidence>